<proteinExistence type="predicted"/>
<dbReference type="AlphaFoldDB" id="G4Z0Z2"/>
<dbReference type="EMBL" id="JH159152">
    <property type="protein sequence ID" value="EGZ23417.1"/>
    <property type="molecule type" value="Genomic_DNA"/>
</dbReference>
<dbReference type="GeneID" id="20656188"/>
<dbReference type="OMA" id="CRELQRC"/>
<dbReference type="RefSeq" id="XP_009518705.1">
    <property type="nucleotide sequence ID" value="XM_009520410.1"/>
</dbReference>
<name>G4Z0Z2_PHYSP</name>
<organism evidence="1 2">
    <name type="scientific">Phytophthora sojae (strain P6497)</name>
    <name type="common">Soybean stem and root rot agent</name>
    <name type="synonym">Phytophthora megasperma f. sp. glycines</name>
    <dbReference type="NCBI Taxonomy" id="1094619"/>
    <lineage>
        <taxon>Eukaryota</taxon>
        <taxon>Sar</taxon>
        <taxon>Stramenopiles</taxon>
        <taxon>Oomycota</taxon>
        <taxon>Peronosporomycetes</taxon>
        <taxon>Peronosporales</taxon>
        <taxon>Peronosporaceae</taxon>
        <taxon>Phytophthora</taxon>
    </lineage>
</organism>
<evidence type="ECO:0000313" key="1">
    <source>
        <dbReference type="EMBL" id="EGZ23417.1"/>
    </source>
</evidence>
<dbReference type="InParanoid" id="G4Z0Z2"/>
<gene>
    <name evidence="1" type="ORF">PHYSODRAFT_487673</name>
</gene>
<reference evidence="1 2" key="1">
    <citation type="journal article" date="2006" name="Science">
        <title>Phytophthora genome sequences uncover evolutionary origins and mechanisms of pathogenesis.</title>
        <authorList>
            <person name="Tyler B.M."/>
            <person name="Tripathy S."/>
            <person name="Zhang X."/>
            <person name="Dehal P."/>
            <person name="Jiang R.H."/>
            <person name="Aerts A."/>
            <person name="Arredondo F.D."/>
            <person name="Baxter L."/>
            <person name="Bensasson D."/>
            <person name="Beynon J.L."/>
            <person name="Chapman J."/>
            <person name="Damasceno C.M."/>
            <person name="Dorrance A.E."/>
            <person name="Dou D."/>
            <person name="Dickerman A.W."/>
            <person name="Dubchak I.L."/>
            <person name="Garbelotto M."/>
            <person name="Gijzen M."/>
            <person name="Gordon S.G."/>
            <person name="Govers F."/>
            <person name="Grunwald N.J."/>
            <person name="Huang W."/>
            <person name="Ivors K.L."/>
            <person name="Jones R.W."/>
            <person name="Kamoun S."/>
            <person name="Krampis K."/>
            <person name="Lamour K.H."/>
            <person name="Lee M.K."/>
            <person name="McDonald W.H."/>
            <person name="Medina M."/>
            <person name="Meijer H.J."/>
            <person name="Nordberg E.K."/>
            <person name="Maclean D.J."/>
            <person name="Ospina-Giraldo M.D."/>
            <person name="Morris P.F."/>
            <person name="Phuntumart V."/>
            <person name="Putnam N.H."/>
            <person name="Rash S."/>
            <person name="Rose J.K."/>
            <person name="Sakihama Y."/>
            <person name="Salamov A.A."/>
            <person name="Savidor A."/>
            <person name="Scheuring C.F."/>
            <person name="Smith B.M."/>
            <person name="Sobral B.W."/>
            <person name="Terry A."/>
            <person name="Torto-Alalibo T.A."/>
            <person name="Win J."/>
            <person name="Xu Z."/>
            <person name="Zhang H."/>
            <person name="Grigoriev I.V."/>
            <person name="Rokhsar D.S."/>
            <person name="Boore J.L."/>
        </authorList>
    </citation>
    <scope>NUCLEOTIDE SEQUENCE [LARGE SCALE GENOMIC DNA]</scope>
    <source>
        <strain evidence="1 2">P6497</strain>
    </source>
</reference>
<protein>
    <recommendedName>
        <fullName evidence="3">MULE transposase domain-containing protein</fullName>
    </recommendedName>
</protein>
<accession>G4Z0Z2</accession>
<dbReference type="KEGG" id="psoj:PHYSODRAFT_487673"/>
<evidence type="ECO:0008006" key="3">
    <source>
        <dbReference type="Google" id="ProtNLM"/>
    </source>
</evidence>
<evidence type="ECO:0000313" key="2">
    <source>
        <dbReference type="Proteomes" id="UP000002640"/>
    </source>
</evidence>
<keyword evidence="2" id="KW-1185">Reference proteome</keyword>
<dbReference type="Proteomes" id="UP000002640">
    <property type="component" value="Unassembled WGS sequence"/>
</dbReference>
<sequence>MGDAEDAQLNGFQQIAEFNSATYLLCFFHVLYNVRNRTRHLSPNHRKAVTEGIMRIHYTADMNTYYEEKEKVLDEWKMVPQLTSFVAYFTNQWLENRY</sequence>